<sequence>MAEPHEAPALTVPREDIFKAAISLRLMAGSLSRIRARHGRAAFDDSESAARKAEASRLNALHWFTRRDVEDWSRATEMGRVFADRDPDSGMTVRVAPLGAGRFGVQAGWPDHHADVVTGSAEAAQDLHRWLREQPTPERIAGLRDWIASRHAEAQRGADVEQARAWAAEHNPDWYRSWQVAHAMSGAAMQVRAEGVLVDRMNAHRAAEREHDAADGGPALIAAADRDWADFVSGLADTGAAIQDAWVQPFGDDVSLADRLRGRVPDTILDNPRWPTVETRFRELVDAGADPTRLAGAVRELDWTEVRSPSGYAIWALDDTDTRARTERRELAAEWLLNTDPGDPRDRAEAGDMLGRIDDAFDAQLGHRFPGLLDPTATMLERRAAAELADAQSDETLAAHLGAEPDHTDTIASLAQRALIWHSTDGVDEEPIANLWSELSVFAYPDDQRPEAQIQAEAVDDRVQAEQDMAQADSLGADVFAAAQAPLTPPHTGSTRSNTRRAPRKAATPAAQRNHNLHRGRAR</sequence>
<proteinExistence type="predicted"/>
<evidence type="ECO:0000313" key="2">
    <source>
        <dbReference type="EMBL" id="EKT79748.1"/>
    </source>
</evidence>
<protein>
    <submittedName>
        <fullName evidence="2">Uncharacterized protein</fullName>
    </submittedName>
</protein>
<dbReference type="EMBL" id="AJYC02000078">
    <property type="protein sequence ID" value="EKT79748.1"/>
    <property type="molecule type" value="Genomic_DNA"/>
</dbReference>
<dbReference type="AlphaFoldDB" id="K8XDU8"/>
<organism evidence="2 3">
    <name type="scientific">Rhodococcus opacus M213</name>
    <dbReference type="NCBI Taxonomy" id="1129896"/>
    <lineage>
        <taxon>Bacteria</taxon>
        <taxon>Bacillati</taxon>
        <taxon>Actinomycetota</taxon>
        <taxon>Actinomycetes</taxon>
        <taxon>Mycobacteriales</taxon>
        <taxon>Nocardiaceae</taxon>
        <taxon>Rhodococcus</taxon>
    </lineage>
</organism>
<dbReference type="RefSeq" id="WP_005260842.1">
    <property type="nucleotide sequence ID" value="NZ_AJYC02000078.1"/>
</dbReference>
<reference evidence="2 3" key="1">
    <citation type="journal article" date="2013" name="Genome Announc.">
        <title>Draft Genome Sequence of Rhodococcus opacus Strain M213 Shows a Diverse Catabolic Potential.</title>
        <authorList>
            <person name="Pathak A."/>
            <person name="Green S.J."/>
            <person name="Ogram A."/>
            <person name="Chauhan A."/>
        </authorList>
    </citation>
    <scope>NUCLEOTIDE SEQUENCE [LARGE SCALE GENOMIC DNA]</scope>
    <source>
        <strain evidence="2 3">M213</strain>
    </source>
</reference>
<evidence type="ECO:0000313" key="3">
    <source>
        <dbReference type="Proteomes" id="UP000005951"/>
    </source>
</evidence>
<evidence type="ECO:0000256" key="1">
    <source>
        <dbReference type="SAM" id="MobiDB-lite"/>
    </source>
</evidence>
<dbReference type="Proteomes" id="UP000005951">
    <property type="component" value="Unassembled WGS sequence"/>
</dbReference>
<feature type="region of interest" description="Disordered" evidence="1">
    <location>
        <begin position="484"/>
        <end position="523"/>
    </location>
</feature>
<accession>K8XDU8</accession>
<name>K8XDU8_RHOOP</name>
<comment type="caution">
    <text evidence="2">The sequence shown here is derived from an EMBL/GenBank/DDBJ whole genome shotgun (WGS) entry which is preliminary data.</text>
</comment>
<gene>
    <name evidence="2" type="ORF">WSS_A26035</name>
</gene>